<keyword evidence="4" id="KW-0249">Electron transport</keyword>
<dbReference type="InterPro" id="IPR050597">
    <property type="entry name" value="Cytochrome_c_Oxidase_Subunit"/>
</dbReference>
<evidence type="ECO:0000313" key="10">
    <source>
        <dbReference type="Proteomes" id="UP000198925"/>
    </source>
</evidence>
<evidence type="ECO:0000256" key="5">
    <source>
        <dbReference type="ARBA" id="ARBA00023004"/>
    </source>
</evidence>
<dbReference type="InterPro" id="IPR036909">
    <property type="entry name" value="Cyt_c-like_dom_sf"/>
</dbReference>
<evidence type="ECO:0000256" key="2">
    <source>
        <dbReference type="ARBA" id="ARBA00022617"/>
    </source>
</evidence>
<dbReference type="PANTHER" id="PTHR33751:SF9">
    <property type="entry name" value="CYTOCHROME C4"/>
    <property type="match status" value="1"/>
</dbReference>
<dbReference type="Proteomes" id="UP000198925">
    <property type="component" value="Unassembled WGS sequence"/>
</dbReference>
<keyword evidence="2 6" id="KW-0349">Heme</keyword>
<evidence type="ECO:0000256" key="6">
    <source>
        <dbReference type="PROSITE-ProRule" id="PRU00433"/>
    </source>
</evidence>
<keyword evidence="5 6" id="KW-0408">Iron</keyword>
<dbReference type="GO" id="GO:0046872">
    <property type="term" value="F:metal ion binding"/>
    <property type="evidence" value="ECO:0007669"/>
    <property type="project" value="UniProtKB-KW"/>
</dbReference>
<dbReference type="GO" id="GO:0009055">
    <property type="term" value="F:electron transfer activity"/>
    <property type="evidence" value="ECO:0007669"/>
    <property type="project" value="InterPro"/>
</dbReference>
<dbReference type="AlphaFoldDB" id="A0A1G6LRD5"/>
<feature type="domain" description="Cytochrome c" evidence="8">
    <location>
        <begin position="21"/>
        <end position="100"/>
    </location>
</feature>
<keyword evidence="3 6" id="KW-0479">Metal-binding</keyword>
<dbReference type="RefSeq" id="WP_090660947.1">
    <property type="nucleotide sequence ID" value="NZ_FMZX01000001.1"/>
</dbReference>
<dbReference type="SUPFAM" id="SSF46626">
    <property type="entry name" value="Cytochrome c"/>
    <property type="match status" value="1"/>
</dbReference>
<evidence type="ECO:0000259" key="8">
    <source>
        <dbReference type="PROSITE" id="PS51007"/>
    </source>
</evidence>
<name>A0A1G6LRD5_9PROT</name>
<keyword evidence="1" id="KW-0813">Transport</keyword>
<dbReference type="GO" id="GO:0020037">
    <property type="term" value="F:heme binding"/>
    <property type="evidence" value="ECO:0007669"/>
    <property type="project" value="InterPro"/>
</dbReference>
<gene>
    <name evidence="9" type="ORF">SAMN04487779_1001972</name>
</gene>
<feature type="signal peptide" evidence="7">
    <location>
        <begin position="1"/>
        <end position="18"/>
    </location>
</feature>
<evidence type="ECO:0000256" key="3">
    <source>
        <dbReference type="ARBA" id="ARBA00022723"/>
    </source>
</evidence>
<dbReference type="InterPro" id="IPR009056">
    <property type="entry name" value="Cyt_c-like_dom"/>
</dbReference>
<accession>A0A1G6LRD5</accession>
<evidence type="ECO:0000256" key="1">
    <source>
        <dbReference type="ARBA" id="ARBA00022448"/>
    </source>
</evidence>
<dbReference type="Pfam" id="PF00034">
    <property type="entry name" value="Cytochrom_C"/>
    <property type="match status" value="1"/>
</dbReference>
<reference evidence="9 10" key="1">
    <citation type="submission" date="2016-10" db="EMBL/GenBank/DDBJ databases">
        <authorList>
            <person name="de Groot N.N."/>
        </authorList>
    </citation>
    <scope>NUCLEOTIDE SEQUENCE [LARGE SCALE GENOMIC DNA]</scope>
    <source>
        <strain evidence="9 10">CPCC 100156</strain>
    </source>
</reference>
<sequence length="108" mass="11306">MRLACLGLALLLASPALAQEGDARAGRRLAGGRCAVCHGNDGIAVQPDAPNLAGQNPAYLSAQLRAFRDKARLHEQMNLMAADLTEADIANLAAWYAAIEVTATPPAR</sequence>
<evidence type="ECO:0000256" key="4">
    <source>
        <dbReference type="ARBA" id="ARBA00022982"/>
    </source>
</evidence>
<protein>
    <submittedName>
        <fullName evidence="9">Cytochrome c553</fullName>
    </submittedName>
</protein>
<keyword evidence="10" id="KW-1185">Reference proteome</keyword>
<feature type="chain" id="PRO_5011506160" evidence="7">
    <location>
        <begin position="19"/>
        <end position="108"/>
    </location>
</feature>
<dbReference type="STRING" id="938405.SAMN02927895_01728"/>
<dbReference type="Gene3D" id="1.10.760.10">
    <property type="entry name" value="Cytochrome c-like domain"/>
    <property type="match status" value="1"/>
</dbReference>
<organism evidence="9 10">
    <name type="scientific">Belnapia rosea</name>
    <dbReference type="NCBI Taxonomy" id="938405"/>
    <lineage>
        <taxon>Bacteria</taxon>
        <taxon>Pseudomonadati</taxon>
        <taxon>Pseudomonadota</taxon>
        <taxon>Alphaproteobacteria</taxon>
        <taxon>Acetobacterales</taxon>
        <taxon>Roseomonadaceae</taxon>
        <taxon>Belnapia</taxon>
    </lineage>
</organism>
<dbReference type="PANTHER" id="PTHR33751">
    <property type="entry name" value="CBB3-TYPE CYTOCHROME C OXIDASE SUBUNIT FIXP"/>
    <property type="match status" value="1"/>
</dbReference>
<evidence type="ECO:0000313" key="9">
    <source>
        <dbReference type="EMBL" id="SDC45325.1"/>
    </source>
</evidence>
<dbReference type="EMBL" id="FMZX01000001">
    <property type="protein sequence ID" value="SDC45325.1"/>
    <property type="molecule type" value="Genomic_DNA"/>
</dbReference>
<evidence type="ECO:0000256" key="7">
    <source>
        <dbReference type="SAM" id="SignalP"/>
    </source>
</evidence>
<dbReference type="PROSITE" id="PS51007">
    <property type="entry name" value="CYTC"/>
    <property type="match status" value="1"/>
</dbReference>
<proteinExistence type="predicted"/>
<keyword evidence="7" id="KW-0732">Signal</keyword>